<keyword evidence="9" id="KW-0863">Zinc-finger</keyword>
<dbReference type="EMBL" id="QGNW01000142">
    <property type="protein sequence ID" value="RVW91823.1"/>
    <property type="molecule type" value="Genomic_DNA"/>
</dbReference>
<evidence type="ECO:0000256" key="1">
    <source>
        <dbReference type="ARBA" id="ARBA00000900"/>
    </source>
</evidence>
<dbReference type="EC" id="2.3.2.27" evidence="4"/>
<evidence type="ECO:0000256" key="2">
    <source>
        <dbReference type="ARBA" id="ARBA00004167"/>
    </source>
</evidence>
<gene>
    <name evidence="16" type="primary">ATL22_2</name>
    <name evidence="16" type="ORF">CK203_045876</name>
</gene>
<comment type="subcellular location">
    <subcellularLocation>
        <location evidence="2">Membrane</location>
        <topology evidence="2">Single-pass membrane protein</topology>
    </subcellularLocation>
</comment>
<dbReference type="GO" id="GO:0061630">
    <property type="term" value="F:ubiquitin protein ligase activity"/>
    <property type="evidence" value="ECO:0007669"/>
    <property type="project" value="UniProtKB-EC"/>
</dbReference>
<evidence type="ECO:0000256" key="10">
    <source>
        <dbReference type="ARBA" id="ARBA00022786"/>
    </source>
</evidence>
<dbReference type="PANTHER" id="PTHR46279:SF9">
    <property type="entry name" value="OS01G0116300 PROTEIN"/>
    <property type="match status" value="1"/>
</dbReference>
<keyword evidence="5" id="KW-0808">Transferase</keyword>
<accession>A0A438I544</accession>
<reference evidence="16 17" key="1">
    <citation type="journal article" date="2018" name="PLoS Genet.">
        <title>Population sequencing reveals clonal diversity and ancestral inbreeding in the grapevine cultivar Chardonnay.</title>
        <authorList>
            <person name="Roach M.J."/>
            <person name="Johnson D.L."/>
            <person name="Bohlmann J."/>
            <person name="van Vuuren H.J."/>
            <person name="Jones S.J."/>
            <person name="Pretorius I.S."/>
            <person name="Schmidt S.A."/>
            <person name="Borneman A.R."/>
        </authorList>
    </citation>
    <scope>NUCLEOTIDE SEQUENCE [LARGE SCALE GENOMIC DNA]</scope>
    <source>
        <strain evidence="17">cv. Chardonnay</strain>
        <tissue evidence="16">Leaf</tissue>
    </source>
</reference>
<keyword evidence="12" id="KW-1133">Transmembrane helix</keyword>
<comment type="similarity">
    <text evidence="14">Belongs to the RING-type zinc finger family. ATL subfamily.</text>
</comment>
<dbReference type="AlphaFoldDB" id="A0A438I544"/>
<keyword evidence="10" id="KW-0833">Ubl conjugation pathway</keyword>
<evidence type="ECO:0000256" key="14">
    <source>
        <dbReference type="ARBA" id="ARBA00024209"/>
    </source>
</evidence>
<keyword evidence="6" id="KW-0812">Transmembrane</keyword>
<name>A0A438I544_VITVI</name>
<dbReference type="Pfam" id="PF13947">
    <property type="entry name" value="GUB_WAK_bind"/>
    <property type="match status" value="1"/>
</dbReference>
<dbReference type="InterPro" id="IPR025287">
    <property type="entry name" value="WAK_GUB"/>
</dbReference>
<evidence type="ECO:0000256" key="6">
    <source>
        <dbReference type="ARBA" id="ARBA00022692"/>
    </source>
</evidence>
<sequence length="121" mass="14112">MRWFVEIGASQDECKVSRCSDHGPVIRFPFRLKDQPYRCGYPGFEISCIEKKQTILELPSVSLSVKKINYNSQEIIVHEPDFCLQRQLQNLTWESKVALCMGQEISLHLYSHHQQDSNNLK</sequence>
<comment type="pathway">
    <text evidence="3">Protein modification; protein ubiquitination.</text>
</comment>
<evidence type="ECO:0000259" key="15">
    <source>
        <dbReference type="Pfam" id="PF13947"/>
    </source>
</evidence>
<keyword evidence="8" id="KW-0732">Signal</keyword>
<evidence type="ECO:0000256" key="11">
    <source>
        <dbReference type="ARBA" id="ARBA00022833"/>
    </source>
</evidence>
<evidence type="ECO:0000256" key="3">
    <source>
        <dbReference type="ARBA" id="ARBA00004906"/>
    </source>
</evidence>
<evidence type="ECO:0000256" key="4">
    <source>
        <dbReference type="ARBA" id="ARBA00012483"/>
    </source>
</evidence>
<comment type="caution">
    <text evidence="16">The sequence shown here is derived from an EMBL/GenBank/DDBJ whole genome shotgun (WGS) entry which is preliminary data.</text>
</comment>
<evidence type="ECO:0000256" key="8">
    <source>
        <dbReference type="ARBA" id="ARBA00022729"/>
    </source>
</evidence>
<feature type="domain" description="Wall-associated receptor kinase galacturonan-binding" evidence="15">
    <location>
        <begin position="14"/>
        <end position="77"/>
    </location>
</feature>
<keyword evidence="7" id="KW-0479">Metal-binding</keyword>
<proteinExistence type="inferred from homology"/>
<dbReference type="PANTHER" id="PTHR46279">
    <property type="entry name" value="RING/U-BOX SUPERFAMILY PROTEIN"/>
    <property type="match status" value="1"/>
</dbReference>
<evidence type="ECO:0000256" key="7">
    <source>
        <dbReference type="ARBA" id="ARBA00022723"/>
    </source>
</evidence>
<dbReference type="InterPro" id="IPR046948">
    <property type="entry name" value="ATL20-22-like"/>
</dbReference>
<keyword evidence="11" id="KW-0862">Zinc</keyword>
<dbReference type="GO" id="GO:0016020">
    <property type="term" value="C:membrane"/>
    <property type="evidence" value="ECO:0007669"/>
    <property type="project" value="UniProtKB-SubCell"/>
</dbReference>
<protein>
    <recommendedName>
        <fullName evidence="4">RING-type E3 ubiquitin transferase</fullName>
        <ecNumber evidence="4">2.3.2.27</ecNumber>
    </recommendedName>
</protein>
<evidence type="ECO:0000313" key="16">
    <source>
        <dbReference type="EMBL" id="RVW91823.1"/>
    </source>
</evidence>
<dbReference type="GO" id="GO:0008270">
    <property type="term" value="F:zinc ion binding"/>
    <property type="evidence" value="ECO:0007669"/>
    <property type="project" value="UniProtKB-KW"/>
</dbReference>
<evidence type="ECO:0000256" key="12">
    <source>
        <dbReference type="ARBA" id="ARBA00022989"/>
    </source>
</evidence>
<comment type="catalytic activity">
    <reaction evidence="1">
        <text>S-ubiquitinyl-[E2 ubiquitin-conjugating enzyme]-L-cysteine + [acceptor protein]-L-lysine = [E2 ubiquitin-conjugating enzyme]-L-cysteine + N(6)-ubiquitinyl-[acceptor protein]-L-lysine.</text>
        <dbReference type="EC" id="2.3.2.27"/>
    </reaction>
</comment>
<evidence type="ECO:0000256" key="5">
    <source>
        <dbReference type="ARBA" id="ARBA00022679"/>
    </source>
</evidence>
<evidence type="ECO:0000256" key="13">
    <source>
        <dbReference type="ARBA" id="ARBA00023136"/>
    </source>
</evidence>
<evidence type="ECO:0000313" key="17">
    <source>
        <dbReference type="Proteomes" id="UP000288805"/>
    </source>
</evidence>
<dbReference type="GO" id="GO:0030247">
    <property type="term" value="F:polysaccharide binding"/>
    <property type="evidence" value="ECO:0007669"/>
    <property type="project" value="InterPro"/>
</dbReference>
<keyword evidence="13" id="KW-0472">Membrane</keyword>
<organism evidence="16 17">
    <name type="scientific">Vitis vinifera</name>
    <name type="common">Grape</name>
    <dbReference type="NCBI Taxonomy" id="29760"/>
    <lineage>
        <taxon>Eukaryota</taxon>
        <taxon>Viridiplantae</taxon>
        <taxon>Streptophyta</taxon>
        <taxon>Embryophyta</taxon>
        <taxon>Tracheophyta</taxon>
        <taxon>Spermatophyta</taxon>
        <taxon>Magnoliopsida</taxon>
        <taxon>eudicotyledons</taxon>
        <taxon>Gunneridae</taxon>
        <taxon>Pentapetalae</taxon>
        <taxon>rosids</taxon>
        <taxon>Vitales</taxon>
        <taxon>Vitaceae</taxon>
        <taxon>Viteae</taxon>
        <taxon>Vitis</taxon>
    </lineage>
</organism>
<evidence type="ECO:0000256" key="9">
    <source>
        <dbReference type="ARBA" id="ARBA00022771"/>
    </source>
</evidence>
<dbReference type="Proteomes" id="UP000288805">
    <property type="component" value="Unassembled WGS sequence"/>
</dbReference>